<keyword evidence="3" id="KW-1185">Reference proteome</keyword>
<evidence type="ECO:0000259" key="1">
    <source>
        <dbReference type="Pfam" id="PF24626"/>
    </source>
</evidence>
<evidence type="ECO:0000313" key="3">
    <source>
        <dbReference type="Proteomes" id="UP001148312"/>
    </source>
</evidence>
<name>A0A9W9WRI6_9EURO</name>
<reference evidence="2" key="2">
    <citation type="journal article" date="2023" name="IMA Fungus">
        <title>Comparative genomic study of the Penicillium genus elucidates a diverse pangenome and 15 lateral gene transfer events.</title>
        <authorList>
            <person name="Petersen C."/>
            <person name="Sorensen T."/>
            <person name="Nielsen M.R."/>
            <person name="Sondergaard T.E."/>
            <person name="Sorensen J.L."/>
            <person name="Fitzpatrick D.A."/>
            <person name="Frisvad J.C."/>
            <person name="Nielsen K.L."/>
        </authorList>
    </citation>
    <scope>NUCLEOTIDE SEQUENCE</scope>
    <source>
        <strain evidence="2">IBT 30728</strain>
    </source>
</reference>
<proteinExistence type="predicted"/>
<dbReference type="RefSeq" id="XP_056786554.1">
    <property type="nucleotide sequence ID" value="XM_056938172.1"/>
</dbReference>
<reference evidence="2" key="1">
    <citation type="submission" date="2022-12" db="EMBL/GenBank/DDBJ databases">
        <authorList>
            <person name="Petersen C."/>
        </authorList>
    </citation>
    <scope>NUCLEOTIDE SEQUENCE</scope>
    <source>
        <strain evidence="2">IBT 30728</strain>
    </source>
</reference>
<dbReference type="Pfam" id="PF24626">
    <property type="entry name" value="SH3_Tf2-1"/>
    <property type="match status" value="1"/>
</dbReference>
<dbReference type="Proteomes" id="UP001148312">
    <property type="component" value="Unassembled WGS sequence"/>
</dbReference>
<evidence type="ECO:0000313" key="2">
    <source>
        <dbReference type="EMBL" id="KAJ5472008.1"/>
    </source>
</evidence>
<gene>
    <name evidence="2" type="ORF">N7539_008577</name>
</gene>
<dbReference type="GeneID" id="81628422"/>
<accession>A0A9W9WRI6</accession>
<dbReference type="InterPro" id="IPR056924">
    <property type="entry name" value="SH3_Tf2-1"/>
</dbReference>
<dbReference type="AlphaFoldDB" id="A0A9W9WRI6"/>
<comment type="caution">
    <text evidence="2">The sequence shown here is derived from an EMBL/GenBank/DDBJ whole genome shotgun (WGS) entry which is preliminary data.</text>
</comment>
<feature type="domain" description="Tf2-1-like SH3-like" evidence="1">
    <location>
        <begin position="75"/>
        <end position="133"/>
    </location>
</feature>
<organism evidence="2 3">
    <name type="scientific">Penicillium diatomitis</name>
    <dbReference type="NCBI Taxonomy" id="2819901"/>
    <lineage>
        <taxon>Eukaryota</taxon>
        <taxon>Fungi</taxon>
        <taxon>Dikarya</taxon>
        <taxon>Ascomycota</taxon>
        <taxon>Pezizomycotina</taxon>
        <taxon>Eurotiomycetes</taxon>
        <taxon>Eurotiomycetidae</taxon>
        <taxon>Eurotiales</taxon>
        <taxon>Aspergillaceae</taxon>
        <taxon>Penicillium</taxon>
    </lineage>
</organism>
<sequence length="136" mass="15438">MQASLNSSPNASTGTTPHRLMYGIDLRMPWNLLRQAFVGHPASERQDADECAKYAAMIMKKDYDNRHKPIFFSKGDIVYLKLATGTDSGYVLPSRAVTKKMTQRYVKCKVLERIGRLAYKLQFPKELSKCHPVVSI</sequence>
<protein>
    <recommendedName>
        <fullName evidence="1">Tf2-1-like SH3-like domain-containing protein</fullName>
    </recommendedName>
</protein>
<dbReference type="EMBL" id="JAPWDQ010000013">
    <property type="protein sequence ID" value="KAJ5472008.1"/>
    <property type="molecule type" value="Genomic_DNA"/>
</dbReference>